<reference evidence="2" key="1">
    <citation type="journal article" date="2011" name="Genome Res.">
        <title>Phylogeny-wide analysis of social amoeba genomes highlights ancient origins for complex intercellular communication.</title>
        <authorList>
            <person name="Heidel A.J."/>
            <person name="Lawal H.M."/>
            <person name="Felder M."/>
            <person name="Schilde C."/>
            <person name="Helps N.R."/>
            <person name="Tunggal B."/>
            <person name="Rivero F."/>
            <person name="John U."/>
            <person name="Schleicher M."/>
            <person name="Eichinger L."/>
            <person name="Platzer M."/>
            <person name="Noegel A.A."/>
            <person name="Schaap P."/>
            <person name="Gloeckner G."/>
        </authorList>
    </citation>
    <scope>NUCLEOTIDE SEQUENCE [LARGE SCALE GENOMIC DNA]</scope>
    <source>
        <strain evidence="2">SH3</strain>
    </source>
</reference>
<dbReference type="Proteomes" id="UP000007797">
    <property type="component" value="Unassembled WGS sequence"/>
</dbReference>
<dbReference type="AlphaFoldDB" id="F4PSB5"/>
<dbReference type="EMBL" id="GL883010">
    <property type="protein sequence ID" value="EGG20661.1"/>
    <property type="molecule type" value="Genomic_DNA"/>
</dbReference>
<keyword evidence="2" id="KW-1185">Reference proteome</keyword>
<dbReference type="InterPro" id="IPR009003">
    <property type="entry name" value="Peptidase_S1_PA"/>
</dbReference>
<sequence>MLKSVSKLNINRLVTATTTTLCSISTSYNINRYSSSTTTTSSSNNNTTLFTNNTSTTTTKYFNNNNTKYTPTSRSYSSKKKEATSIDSPKTLTLSTYFKFPEFGVHEWANLNRGTAFIVKTPKQFFVEPNRSVYIISCGHITHPFNFPHLYKDETHQWIFALGEQNIKAQLEYRDASTGKVTHIVPIDKPFHLHPTEDLVCIEANLDDFKRSNLPFTPSVLELEVYEEPRKGHTGKLFGYQLVNEKDDIMEPVTMDFIYNTGDANRHFVSTKSPAPMGVCGGPVINFDNEVVGMIEGLVKLNVNDIDKQDETQRRFLHGINSNAVFLPSKIINNFIKEVDIHINDN</sequence>
<dbReference type="OMA" id="YCISCAH"/>
<dbReference type="OrthoDB" id="269605at2759"/>
<evidence type="ECO:0000313" key="1">
    <source>
        <dbReference type="EMBL" id="EGG20661.1"/>
    </source>
</evidence>
<accession>F4PSB5</accession>
<dbReference type="SUPFAM" id="SSF50494">
    <property type="entry name" value="Trypsin-like serine proteases"/>
    <property type="match status" value="1"/>
</dbReference>
<evidence type="ECO:0000313" key="2">
    <source>
        <dbReference type="Proteomes" id="UP000007797"/>
    </source>
</evidence>
<proteinExistence type="predicted"/>
<evidence type="ECO:0008006" key="3">
    <source>
        <dbReference type="Google" id="ProtNLM"/>
    </source>
</evidence>
<gene>
    <name evidence="1" type="ORF">DFA_00522</name>
</gene>
<name>F4PSB5_CACFS</name>
<dbReference type="RefSeq" id="XP_004358511.1">
    <property type="nucleotide sequence ID" value="XM_004358454.1"/>
</dbReference>
<dbReference type="GeneID" id="14873631"/>
<organism evidence="1 2">
    <name type="scientific">Cavenderia fasciculata</name>
    <name type="common">Slime mold</name>
    <name type="synonym">Dictyostelium fasciculatum</name>
    <dbReference type="NCBI Taxonomy" id="261658"/>
    <lineage>
        <taxon>Eukaryota</taxon>
        <taxon>Amoebozoa</taxon>
        <taxon>Evosea</taxon>
        <taxon>Eumycetozoa</taxon>
        <taxon>Dictyostelia</taxon>
        <taxon>Acytosteliales</taxon>
        <taxon>Cavenderiaceae</taxon>
        <taxon>Cavenderia</taxon>
    </lineage>
</organism>
<dbReference type="KEGG" id="dfa:DFA_00522"/>
<protein>
    <recommendedName>
        <fullName evidence="3">Trypsin-like serine protease</fullName>
    </recommendedName>
</protein>